<organism evidence="17 18">
    <name type="scientific">Rugosimonospora africana</name>
    <dbReference type="NCBI Taxonomy" id="556532"/>
    <lineage>
        <taxon>Bacteria</taxon>
        <taxon>Bacillati</taxon>
        <taxon>Actinomycetota</taxon>
        <taxon>Actinomycetes</taxon>
        <taxon>Micromonosporales</taxon>
        <taxon>Micromonosporaceae</taxon>
        <taxon>Rugosimonospora</taxon>
    </lineage>
</organism>
<evidence type="ECO:0000256" key="11">
    <source>
        <dbReference type="ARBA" id="ARBA00032806"/>
    </source>
</evidence>
<keyword evidence="10 15" id="KW-0067">ATP-binding</keyword>
<dbReference type="GO" id="GO:0015940">
    <property type="term" value="P:pantothenate biosynthetic process"/>
    <property type="evidence" value="ECO:0007669"/>
    <property type="project" value="UniProtKB-UniRule"/>
</dbReference>
<dbReference type="Gene3D" id="3.40.50.620">
    <property type="entry name" value="HUPs"/>
    <property type="match status" value="1"/>
</dbReference>
<evidence type="ECO:0000313" key="18">
    <source>
        <dbReference type="Proteomes" id="UP000642748"/>
    </source>
</evidence>
<dbReference type="Pfam" id="PF02569">
    <property type="entry name" value="Pantoate_ligase"/>
    <property type="match status" value="1"/>
</dbReference>
<dbReference type="UniPathway" id="UPA00028">
    <property type="reaction ID" value="UER00005"/>
</dbReference>
<dbReference type="AlphaFoldDB" id="A0A8J3VTF9"/>
<sequence>MIVATTRDELADARAKLSGTVGVVMTMGALHDGHEALIRAAAEQADKVLVTIFVNPLQFGPNEDLDRYPRTLDDDLAICARNGVDVVFAPPVEQMYPHGEPTVRVNPGPLGEILEGASRPGFFHGVLTVVLKLLHLTRPDLAFFGEKDYQQLTLVRRMVRDTDLPVRIVGVPTVREPDGLARSSRNRYLDPAGREAALALSAALAAGVRAGAGNGDAAAGGRDAADGNRGAAGDGEKAGGDREKAAIVLAAARAALGSRVELDYLVVTDPELGPAPRGGPARLLIAARVGSTRLIDNTALEIG</sequence>
<evidence type="ECO:0000256" key="1">
    <source>
        <dbReference type="ARBA" id="ARBA00004496"/>
    </source>
</evidence>
<accession>A0A8J3VTF9</accession>
<evidence type="ECO:0000256" key="2">
    <source>
        <dbReference type="ARBA" id="ARBA00004990"/>
    </source>
</evidence>
<comment type="miscellaneous">
    <text evidence="15">The reaction proceeds by a bi uni uni bi ping pong mechanism.</text>
</comment>
<dbReference type="EC" id="6.3.2.1" evidence="4 15"/>
<dbReference type="PANTHER" id="PTHR21299">
    <property type="entry name" value="CYTIDYLATE KINASE/PANTOATE-BETA-ALANINE LIGASE"/>
    <property type="match status" value="1"/>
</dbReference>
<dbReference type="Gene3D" id="3.30.1300.10">
    <property type="entry name" value="Pantoate-beta-alanine ligase, C-terminal domain"/>
    <property type="match status" value="1"/>
</dbReference>
<dbReference type="HAMAP" id="MF_00158">
    <property type="entry name" value="PanC"/>
    <property type="match status" value="1"/>
</dbReference>
<keyword evidence="8 15" id="KW-0566">Pantothenate biosynthesis</keyword>
<evidence type="ECO:0000256" key="16">
    <source>
        <dbReference type="SAM" id="MobiDB-lite"/>
    </source>
</evidence>
<evidence type="ECO:0000256" key="5">
    <source>
        <dbReference type="ARBA" id="ARBA00014155"/>
    </source>
</evidence>
<dbReference type="FunFam" id="3.40.50.620:FF:000114">
    <property type="entry name" value="Pantothenate synthetase"/>
    <property type="match status" value="1"/>
</dbReference>
<feature type="active site" description="Proton donor" evidence="15">
    <location>
        <position position="34"/>
    </location>
</feature>
<evidence type="ECO:0000256" key="4">
    <source>
        <dbReference type="ARBA" id="ARBA00012219"/>
    </source>
</evidence>
<dbReference type="InterPro" id="IPR014729">
    <property type="entry name" value="Rossmann-like_a/b/a_fold"/>
</dbReference>
<feature type="binding site" evidence="15">
    <location>
        <position position="151"/>
    </location>
    <ligand>
        <name>(R)-pantoate</name>
        <dbReference type="ChEBI" id="CHEBI:15980"/>
    </ligand>
</feature>
<feature type="compositionally biased region" description="Low complexity" evidence="16">
    <location>
        <begin position="214"/>
        <end position="231"/>
    </location>
</feature>
<dbReference type="InterPro" id="IPR042176">
    <property type="entry name" value="Pantoate_ligase_C"/>
</dbReference>
<feature type="binding site" evidence="15">
    <location>
        <position position="58"/>
    </location>
    <ligand>
        <name>(R)-pantoate</name>
        <dbReference type="ChEBI" id="CHEBI:15980"/>
    </ligand>
</feature>
<evidence type="ECO:0000256" key="15">
    <source>
        <dbReference type="HAMAP-Rule" id="MF_00158"/>
    </source>
</evidence>
<dbReference type="PANTHER" id="PTHR21299:SF1">
    <property type="entry name" value="PANTOATE--BETA-ALANINE LIGASE"/>
    <property type="match status" value="1"/>
</dbReference>
<comment type="function">
    <text evidence="13 15">Catalyzes the condensation of pantoate with beta-alanine in an ATP-dependent reaction via a pantoyl-adenylate intermediate.</text>
</comment>
<feature type="binding site" evidence="15">
    <location>
        <position position="58"/>
    </location>
    <ligand>
        <name>beta-alanine</name>
        <dbReference type="ChEBI" id="CHEBI:57966"/>
    </ligand>
</feature>
<comment type="caution">
    <text evidence="17">The sequence shown here is derived from an EMBL/GenBank/DDBJ whole genome shotgun (WGS) entry which is preliminary data.</text>
</comment>
<dbReference type="InterPro" id="IPR003721">
    <property type="entry name" value="Pantoate_ligase"/>
</dbReference>
<dbReference type="NCBIfam" id="TIGR00018">
    <property type="entry name" value="panC"/>
    <property type="match status" value="1"/>
</dbReference>
<feature type="binding site" evidence="15">
    <location>
        <begin position="182"/>
        <end position="185"/>
    </location>
    <ligand>
        <name>ATP</name>
        <dbReference type="ChEBI" id="CHEBI:30616"/>
    </ligand>
</feature>
<evidence type="ECO:0000256" key="13">
    <source>
        <dbReference type="ARBA" id="ARBA00055042"/>
    </source>
</evidence>
<dbReference type="GO" id="GO:0005829">
    <property type="term" value="C:cytosol"/>
    <property type="evidence" value="ECO:0007669"/>
    <property type="project" value="TreeGrafter"/>
</dbReference>
<reference evidence="17" key="1">
    <citation type="submission" date="2021-01" db="EMBL/GenBank/DDBJ databases">
        <title>Whole genome shotgun sequence of Rugosimonospora africana NBRC 104875.</title>
        <authorList>
            <person name="Komaki H."/>
            <person name="Tamura T."/>
        </authorList>
    </citation>
    <scope>NUCLEOTIDE SEQUENCE</scope>
    <source>
        <strain evidence="17">NBRC 104875</strain>
    </source>
</reference>
<dbReference type="RefSeq" id="WP_203921682.1">
    <property type="nucleotide sequence ID" value="NZ_BONZ01000063.1"/>
</dbReference>
<evidence type="ECO:0000256" key="8">
    <source>
        <dbReference type="ARBA" id="ARBA00022655"/>
    </source>
</evidence>
<name>A0A8J3VTF9_9ACTN</name>
<evidence type="ECO:0000313" key="17">
    <source>
        <dbReference type="EMBL" id="GIH18145.1"/>
    </source>
</evidence>
<feature type="region of interest" description="Disordered" evidence="16">
    <location>
        <begin position="214"/>
        <end position="239"/>
    </location>
</feature>
<comment type="similarity">
    <text evidence="3 15">Belongs to the pantothenate synthetase family.</text>
</comment>
<feature type="binding site" evidence="15">
    <location>
        <position position="174"/>
    </location>
    <ligand>
        <name>ATP</name>
        <dbReference type="ChEBI" id="CHEBI:30616"/>
    </ligand>
</feature>
<feature type="binding site" evidence="15">
    <location>
        <begin position="145"/>
        <end position="148"/>
    </location>
    <ligand>
        <name>ATP</name>
        <dbReference type="ChEBI" id="CHEBI:30616"/>
    </ligand>
</feature>
<proteinExistence type="inferred from homology"/>
<evidence type="ECO:0000256" key="12">
    <source>
        <dbReference type="ARBA" id="ARBA00048258"/>
    </source>
</evidence>
<comment type="subunit">
    <text evidence="15">Homodimer.</text>
</comment>
<dbReference type="GO" id="GO:0005524">
    <property type="term" value="F:ATP binding"/>
    <property type="evidence" value="ECO:0007669"/>
    <property type="project" value="UniProtKB-KW"/>
</dbReference>
<feature type="binding site" evidence="15">
    <location>
        <begin position="27"/>
        <end position="34"/>
    </location>
    <ligand>
        <name>ATP</name>
        <dbReference type="ChEBI" id="CHEBI:30616"/>
    </ligand>
</feature>
<evidence type="ECO:0000256" key="6">
    <source>
        <dbReference type="ARBA" id="ARBA00022490"/>
    </source>
</evidence>
<evidence type="ECO:0000256" key="9">
    <source>
        <dbReference type="ARBA" id="ARBA00022741"/>
    </source>
</evidence>
<evidence type="ECO:0000256" key="14">
    <source>
        <dbReference type="ARBA" id="ARBA00077433"/>
    </source>
</evidence>
<keyword evidence="9 15" id="KW-0547">Nucleotide-binding</keyword>
<protein>
    <recommendedName>
        <fullName evidence="5 15">Pantothenate synthetase</fullName>
        <shortName evidence="15">PS</shortName>
        <ecNumber evidence="4 15">6.3.2.1</ecNumber>
    </recommendedName>
    <alternativeName>
        <fullName evidence="14 15">Pantoate--beta-alanine ligase</fullName>
    </alternativeName>
    <alternativeName>
        <fullName evidence="11 15">Pantoate-activating enzyme</fullName>
    </alternativeName>
</protein>
<evidence type="ECO:0000256" key="3">
    <source>
        <dbReference type="ARBA" id="ARBA00009256"/>
    </source>
</evidence>
<comment type="pathway">
    <text evidence="2 15">Cofactor biosynthesis; (R)-pantothenate biosynthesis; (R)-pantothenate from (R)-pantoate and beta-alanine: step 1/1.</text>
</comment>
<gene>
    <name evidence="15 17" type="primary">panC</name>
    <name evidence="17" type="ORF">Raf01_63170</name>
</gene>
<keyword evidence="6 15" id="KW-0963">Cytoplasm</keyword>
<dbReference type="Proteomes" id="UP000642748">
    <property type="component" value="Unassembled WGS sequence"/>
</dbReference>
<dbReference type="EMBL" id="BONZ01000063">
    <property type="protein sequence ID" value="GIH18145.1"/>
    <property type="molecule type" value="Genomic_DNA"/>
</dbReference>
<keyword evidence="18" id="KW-1185">Reference proteome</keyword>
<evidence type="ECO:0000256" key="10">
    <source>
        <dbReference type="ARBA" id="ARBA00022840"/>
    </source>
</evidence>
<dbReference type="SUPFAM" id="SSF52374">
    <property type="entry name" value="Nucleotidylyl transferase"/>
    <property type="match status" value="1"/>
</dbReference>
<comment type="subcellular location">
    <subcellularLocation>
        <location evidence="1 15">Cytoplasm</location>
    </subcellularLocation>
</comment>
<evidence type="ECO:0000256" key="7">
    <source>
        <dbReference type="ARBA" id="ARBA00022598"/>
    </source>
</evidence>
<comment type="catalytic activity">
    <reaction evidence="12 15">
        <text>(R)-pantoate + beta-alanine + ATP = (R)-pantothenate + AMP + diphosphate + H(+)</text>
        <dbReference type="Rhea" id="RHEA:10912"/>
        <dbReference type="ChEBI" id="CHEBI:15378"/>
        <dbReference type="ChEBI" id="CHEBI:15980"/>
        <dbReference type="ChEBI" id="CHEBI:29032"/>
        <dbReference type="ChEBI" id="CHEBI:30616"/>
        <dbReference type="ChEBI" id="CHEBI:33019"/>
        <dbReference type="ChEBI" id="CHEBI:57966"/>
        <dbReference type="ChEBI" id="CHEBI:456215"/>
        <dbReference type="EC" id="6.3.2.1"/>
    </reaction>
</comment>
<dbReference type="GO" id="GO:0004592">
    <property type="term" value="F:pantoate-beta-alanine ligase activity"/>
    <property type="evidence" value="ECO:0007669"/>
    <property type="project" value="UniProtKB-UniRule"/>
</dbReference>
<keyword evidence="7 15" id="KW-0436">Ligase</keyword>
<dbReference type="CDD" id="cd00560">
    <property type="entry name" value="PanC"/>
    <property type="match status" value="1"/>
</dbReference>